<dbReference type="NCBIfam" id="TIGR00046">
    <property type="entry name" value="RsmE family RNA methyltransferase"/>
    <property type="match status" value="1"/>
</dbReference>
<comment type="function">
    <text evidence="8 10">Specifically methylates the N3 position of the uracil ring of uridine 1498 (m3U1498) in 16S rRNA. Acts on the fully assembled 30S ribosomal subunit.</text>
</comment>
<evidence type="ECO:0000256" key="7">
    <source>
        <dbReference type="ARBA" id="ARBA00022691"/>
    </source>
</evidence>
<evidence type="ECO:0000259" key="11">
    <source>
        <dbReference type="Pfam" id="PF04452"/>
    </source>
</evidence>
<feature type="domain" description="Ribosomal RNA small subunit methyltransferase E methyltransferase" evidence="11">
    <location>
        <begin position="81"/>
        <end position="225"/>
    </location>
</feature>
<dbReference type="EMBL" id="CP054493">
    <property type="protein sequence ID" value="QOY54465.1"/>
    <property type="molecule type" value="Genomic_DNA"/>
</dbReference>
<keyword evidence="3 10" id="KW-0963">Cytoplasm</keyword>
<dbReference type="InterPro" id="IPR006700">
    <property type="entry name" value="RsmE"/>
</dbReference>
<evidence type="ECO:0000256" key="6">
    <source>
        <dbReference type="ARBA" id="ARBA00022679"/>
    </source>
</evidence>
<gene>
    <name evidence="12" type="ORF">HUE87_11390</name>
</gene>
<keyword evidence="5 10" id="KW-0489">Methyltransferase</keyword>
<dbReference type="Gene3D" id="3.40.1280.10">
    <property type="match status" value="1"/>
</dbReference>
<evidence type="ECO:0000256" key="8">
    <source>
        <dbReference type="ARBA" id="ARBA00025699"/>
    </source>
</evidence>
<keyword evidence="7 10" id="KW-0949">S-adenosyl-L-methionine</keyword>
<comment type="similarity">
    <text evidence="2 10">Belongs to the RNA methyltransferase RsmE family.</text>
</comment>
<evidence type="ECO:0000256" key="1">
    <source>
        <dbReference type="ARBA" id="ARBA00004496"/>
    </source>
</evidence>
<evidence type="ECO:0000256" key="9">
    <source>
        <dbReference type="ARBA" id="ARBA00047944"/>
    </source>
</evidence>
<proteinExistence type="inferred from homology"/>
<dbReference type="InterPro" id="IPR046886">
    <property type="entry name" value="RsmE_MTase_dom"/>
</dbReference>
<evidence type="ECO:0000256" key="2">
    <source>
        <dbReference type="ARBA" id="ARBA00005528"/>
    </source>
</evidence>
<dbReference type="KEGG" id="smas:HUE87_11390"/>
<dbReference type="InterPro" id="IPR029028">
    <property type="entry name" value="Alpha/beta_knot_MTases"/>
</dbReference>
<keyword evidence="6 10" id="KW-0808">Transferase</keyword>
<evidence type="ECO:0000256" key="10">
    <source>
        <dbReference type="PIRNR" id="PIRNR015601"/>
    </source>
</evidence>
<comment type="subcellular location">
    <subcellularLocation>
        <location evidence="1 10">Cytoplasm</location>
    </subcellularLocation>
</comment>
<dbReference type="PIRSF" id="PIRSF015601">
    <property type="entry name" value="MTase_slr0722"/>
    <property type="match status" value="1"/>
</dbReference>
<dbReference type="SUPFAM" id="SSF75217">
    <property type="entry name" value="alpha/beta knot"/>
    <property type="match status" value="1"/>
</dbReference>
<dbReference type="InterPro" id="IPR029026">
    <property type="entry name" value="tRNA_m1G_MTases_N"/>
</dbReference>
<dbReference type="EC" id="2.1.1.193" evidence="10"/>
<evidence type="ECO:0000256" key="5">
    <source>
        <dbReference type="ARBA" id="ARBA00022603"/>
    </source>
</evidence>
<name>A0A7S7RQH1_9BACT</name>
<comment type="catalytic activity">
    <reaction evidence="9 10">
        <text>uridine(1498) in 16S rRNA + S-adenosyl-L-methionine = N(3)-methyluridine(1498) in 16S rRNA + S-adenosyl-L-homocysteine + H(+)</text>
        <dbReference type="Rhea" id="RHEA:42920"/>
        <dbReference type="Rhea" id="RHEA-COMP:10283"/>
        <dbReference type="Rhea" id="RHEA-COMP:10284"/>
        <dbReference type="ChEBI" id="CHEBI:15378"/>
        <dbReference type="ChEBI" id="CHEBI:57856"/>
        <dbReference type="ChEBI" id="CHEBI:59789"/>
        <dbReference type="ChEBI" id="CHEBI:65315"/>
        <dbReference type="ChEBI" id="CHEBI:74502"/>
        <dbReference type="EC" id="2.1.1.193"/>
    </reaction>
</comment>
<reference evidence="12 13" key="1">
    <citation type="submission" date="2020-05" db="EMBL/GenBank/DDBJ databases">
        <title>Sulfurimonas marisnigri, sp. nov., and Sulfurimonas baltica, sp. nov., manganese oxide reducing chemolithoautotrophs of the class Epsilonproteobacteria isolated from the pelagic redoxclines of the Black and Baltic Seas and emended description of the genus Sulfurimonas.</title>
        <authorList>
            <person name="Henkel J.V."/>
            <person name="Laudan C."/>
            <person name="Werner J."/>
            <person name="Neu T."/>
            <person name="Plewe S."/>
            <person name="Sproer C."/>
            <person name="Bunk B."/>
            <person name="Schulz-Vogt H.N."/>
        </authorList>
    </citation>
    <scope>NUCLEOTIDE SEQUENCE [LARGE SCALE GENOMIC DNA]</scope>
    <source>
        <strain evidence="12 13">SoZ1</strain>
    </source>
</reference>
<accession>A0A7S7RQH1</accession>
<organism evidence="12 13">
    <name type="scientific">Candidatus Sulfurimonas marisnigri</name>
    <dbReference type="NCBI Taxonomy" id="2740405"/>
    <lineage>
        <taxon>Bacteria</taxon>
        <taxon>Pseudomonadati</taxon>
        <taxon>Campylobacterota</taxon>
        <taxon>Epsilonproteobacteria</taxon>
        <taxon>Campylobacterales</taxon>
        <taxon>Sulfurimonadaceae</taxon>
        <taxon>Sulfurimonas</taxon>
    </lineage>
</organism>
<dbReference type="PANTHER" id="PTHR30027:SF3">
    <property type="entry name" value="16S RRNA (URACIL(1498)-N(3))-METHYLTRANSFERASE"/>
    <property type="match status" value="1"/>
</dbReference>
<dbReference type="Pfam" id="PF04452">
    <property type="entry name" value="Methyltrans_RNA"/>
    <property type="match status" value="1"/>
</dbReference>
<dbReference type="GO" id="GO:0070042">
    <property type="term" value="F:rRNA (uridine-N3-)-methyltransferase activity"/>
    <property type="evidence" value="ECO:0007669"/>
    <property type="project" value="TreeGrafter"/>
</dbReference>
<dbReference type="AlphaFoldDB" id="A0A7S7RQH1"/>
<keyword evidence="13" id="KW-1185">Reference proteome</keyword>
<evidence type="ECO:0000313" key="13">
    <source>
        <dbReference type="Proteomes" id="UP000593836"/>
    </source>
</evidence>
<protein>
    <recommendedName>
        <fullName evidence="10">Ribosomal RNA small subunit methyltransferase E</fullName>
        <ecNumber evidence="10">2.1.1.193</ecNumber>
    </recommendedName>
</protein>
<dbReference type="GO" id="GO:0070475">
    <property type="term" value="P:rRNA base methylation"/>
    <property type="evidence" value="ECO:0007669"/>
    <property type="project" value="TreeGrafter"/>
</dbReference>
<dbReference type="GO" id="GO:0005737">
    <property type="term" value="C:cytoplasm"/>
    <property type="evidence" value="ECO:0007669"/>
    <property type="project" value="UniProtKB-SubCell"/>
</dbReference>
<sequence length="227" mass="26134">MDVDLTYTFNDDAGKESLHVKGELYKYLVKVRRHCEGDELSFRSRTDMKNLHTYRVVHVEPKVLELSLISSEIKEIKSKNFLHVAWCIIDSNSIEKVLPSLCEIGVEKISFISCSRSQKNFKLDFKRFERIIEASMQQSGRSSYLEFDTYKNIKDFIDEFPKTKVFDFCDNTLNGGAEFETVLIGCEGGFSQDEKEFLSKQENFRLSTSMVLRSESAVMAVASKILL</sequence>
<keyword evidence="4 10" id="KW-0698">rRNA processing</keyword>
<dbReference type="PANTHER" id="PTHR30027">
    <property type="entry name" value="RIBOSOMAL RNA SMALL SUBUNIT METHYLTRANSFERASE E"/>
    <property type="match status" value="1"/>
</dbReference>
<evidence type="ECO:0000256" key="3">
    <source>
        <dbReference type="ARBA" id="ARBA00022490"/>
    </source>
</evidence>
<evidence type="ECO:0000256" key="4">
    <source>
        <dbReference type="ARBA" id="ARBA00022552"/>
    </source>
</evidence>
<dbReference type="Proteomes" id="UP000593836">
    <property type="component" value="Chromosome"/>
</dbReference>
<evidence type="ECO:0000313" key="12">
    <source>
        <dbReference type="EMBL" id="QOY54465.1"/>
    </source>
</evidence>
<dbReference type="NCBIfam" id="NF008695">
    <property type="entry name" value="PRK11713.3-3"/>
    <property type="match status" value="1"/>
</dbReference>